<reference evidence="2 3" key="1">
    <citation type="submission" date="2016-11" db="EMBL/GenBank/DDBJ databases">
        <authorList>
            <person name="Jaros S."/>
            <person name="Januszkiewicz K."/>
            <person name="Wedrychowicz H."/>
        </authorList>
    </citation>
    <scope>NUCLEOTIDE SEQUENCE [LARGE SCALE GENOMIC DNA]</scope>
    <source>
        <strain evidence="2 3">ATCC 23634</strain>
    </source>
</reference>
<evidence type="ECO:0000256" key="1">
    <source>
        <dbReference type="SAM" id="SignalP"/>
    </source>
</evidence>
<dbReference type="AlphaFoldDB" id="A0A1K2HVF5"/>
<sequence>MSRINRTVSFKSPARRRIAALALAGVVALGAALPAQAQGFSFGFGWDRDDGRIRVPQLCLLTDASVRQAIRDQGYANVTMAPNNRGLIEARGTRGGWVYLLTVRACTGDILEVRRLRPA</sequence>
<protein>
    <recommendedName>
        <fullName evidence="4">Peptidase propeptide and YPEB domain-containing protein</fullName>
    </recommendedName>
</protein>
<organism evidence="2 3">
    <name type="scientific">Devosia enhydra</name>
    <dbReference type="NCBI Taxonomy" id="665118"/>
    <lineage>
        <taxon>Bacteria</taxon>
        <taxon>Pseudomonadati</taxon>
        <taxon>Pseudomonadota</taxon>
        <taxon>Alphaproteobacteria</taxon>
        <taxon>Hyphomicrobiales</taxon>
        <taxon>Devosiaceae</taxon>
        <taxon>Devosia</taxon>
    </lineage>
</organism>
<evidence type="ECO:0000313" key="3">
    <source>
        <dbReference type="Proteomes" id="UP000183447"/>
    </source>
</evidence>
<keyword evidence="3" id="KW-1185">Reference proteome</keyword>
<dbReference type="RefSeq" id="WP_072339872.1">
    <property type="nucleotide sequence ID" value="NZ_FPKU01000001.1"/>
</dbReference>
<dbReference type="Proteomes" id="UP000183447">
    <property type="component" value="Unassembled WGS sequence"/>
</dbReference>
<accession>A0A1K2HVF5</accession>
<dbReference type="OrthoDB" id="7949869at2"/>
<feature type="chain" id="PRO_5013040932" description="Peptidase propeptide and YPEB domain-containing protein" evidence="1">
    <location>
        <begin position="38"/>
        <end position="119"/>
    </location>
</feature>
<name>A0A1K2HVF5_9HYPH</name>
<proteinExistence type="predicted"/>
<gene>
    <name evidence="2" type="ORF">SAMN02983003_1208</name>
</gene>
<keyword evidence="1" id="KW-0732">Signal</keyword>
<evidence type="ECO:0000313" key="2">
    <source>
        <dbReference type="EMBL" id="SFZ82666.1"/>
    </source>
</evidence>
<evidence type="ECO:0008006" key="4">
    <source>
        <dbReference type="Google" id="ProtNLM"/>
    </source>
</evidence>
<dbReference type="EMBL" id="FPKU01000001">
    <property type="protein sequence ID" value="SFZ82666.1"/>
    <property type="molecule type" value="Genomic_DNA"/>
</dbReference>
<feature type="signal peptide" evidence="1">
    <location>
        <begin position="1"/>
        <end position="37"/>
    </location>
</feature>